<dbReference type="GO" id="GO:0005886">
    <property type="term" value="C:plasma membrane"/>
    <property type="evidence" value="ECO:0007669"/>
    <property type="project" value="UniProtKB-SubCell"/>
</dbReference>
<keyword evidence="4 6" id="KW-1133">Transmembrane helix</keyword>
<dbReference type="Proteomes" id="UP000887116">
    <property type="component" value="Unassembled WGS sequence"/>
</dbReference>
<feature type="transmembrane region" description="Helical" evidence="6">
    <location>
        <begin position="31"/>
        <end position="51"/>
    </location>
</feature>
<dbReference type="Pfam" id="PF08395">
    <property type="entry name" value="7tm_7"/>
    <property type="match status" value="1"/>
</dbReference>
<dbReference type="AlphaFoldDB" id="A0A8X6HJS0"/>
<reference evidence="7" key="1">
    <citation type="submission" date="2020-07" db="EMBL/GenBank/DDBJ databases">
        <title>Multicomponent nature underlies the extraordinary mechanical properties of spider dragline silk.</title>
        <authorList>
            <person name="Kono N."/>
            <person name="Nakamura H."/>
            <person name="Mori M."/>
            <person name="Yoshida Y."/>
            <person name="Ohtoshi R."/>
            <person name="Malay A.D."/>
            <person name="Moran D.A.P."/>
            <person name="Tomita M."/>
            <person name="Numata K."/>
            <person name="Arakawa K."/>
        </authorList>
    </citation>
    <scope>NUCLEOTIDE SEQUENCE</scope>
</reference>
<keyword evidence="8" id="KW-1185">Reference proteome</keyword>
<evidence type="ECO:0000256" key="5">
    <source>
        <dbReference type="ARBA" id="ARBA00023136"/>
    </source>
</evidence>
<dbReference type="InterPro" id="IPR013604">
    <property type="entry name" value="7TM_chemorcpt"/>
</dbReference>
<proteinExistence type="predicted"/>
<evidence type="ECO:0000256" key="3">
    <source>
        <dbReference type="ARBA" id="ARBA00022692"/>
    </source>
</evidence>
<evidence type="ECO:0000313" key="7">
    <source>
        <dbReference type="EMBL" id="GFR25261.1"/>
    </source>
</evidence>
<evidence type="ECO:0000256" key="2">
    <source>
        <dbReference type="ARBA" id="ARBA00022475"/>
    </source>
</evidence>
<sequence>MDGDFTSEDIINLLNEYGDIARNMRSLDENFSQPIFLTIVFTMAGLFGSGYRIAFHDDESKNHFFSLIIPLCFYLSVQLLIMLSASNTNELENKVKCFILCLPCSNSSKDPKKIFKFKKYLNHDNCLTLWKVYVVDRSLVITSIGTLLTYGILIGTLGKNC</sequence>
<evidence type="ECO:0000313" key="8">
    <source>
        <dbReference type="Proteomes" id="UP000887116"/>
    </source>
</evidence>
<comment type="subcellular location">
    <subcellularLocation>
        <location evidence="1">Cell membrane</location>
        <topology evidence="1">Multi-pass membrane protein</topology>
    </subcellularLocation>
</comment>
<comment type="caution">
    <text evidence="7">The sequence shown here is derived from an EMBL/GenBank/DDBJ whole genome shotgun (WGS) entry which is preliminary data.</text>
</comment>
<keyword evidence="3 6" id="KW-0812">Transmembrane</keyword>
<keyword evidence="5 6" id="KW-0472">Membrane</keyword>
<name>A0A8X6HJS0_TRICU</name>
<accession>A0A8X6HJS0</accession>
<organism evidence="7 8">
    <name type="scientific">Trichonephila clavata</name>
    <name type="common">Joro spider</name>
    <name type="synonym">Nephila clavata</name>
    <dbReference type="NCBI Taxonomy" id="2740835"/>
    <lineage>
        <taxon>Eukaryota</taxon>
        <taxon>Metazoa</taxon>
        <taxon>Ecdysozoa</taxon>
        <taxon>Arthropoda</taxon>
        <taxon>Chelicerata</taxon>
        <taxon>Arachnida</taxon>
        <taxon>Araneae</taxon>
        <taxon>Araneomorphae</taxon>
        <taxon>Entelegynae</taxon>
        <taxon>Araneoidea</taxon>
        <taxon>Nephilidae</taxon>
        <taxon>Trichonephila</taxon>
    </lineage>
</organism>
<feature type="transmembrane region" description="Helical" evidence="6">
    <location>
        <begin position="139"/>
        <end position="158"/>
    </location>
</feature>
<feature type="transmembrane region" description="Helical" evidence="6">
    <location>
        <begin position="63"/>
        <end position="85"/>
    </location>
</feature>
<dbReference type="OrthoDB" id="6433487at2759"/>
<gene>
    <name evidence="7" type="primary">AVEN_142557_1</name>
    <name evidence="7" type="ORF">TNCT_67991</name>
</gene>
<evidence type="ECO:0000256" key="1">
    <source>
        <dbReference type="ARBA" id="ARBA00004651"/>
    </source>
</evidence>
<dbReference type="EMBL" id="BMAO01038477">
    <property type="protein sequence ID" value="GFR25261.1"/>
    <property type="molecule type" value="Genomic_DNA"/>
</dbReference>
<dbReference type="GO" id="GO:0050909">
    <property type="term" value="P:sensory perception of taste"/>
    <property type="evidence" value="ECO:0007669"/>
    <property type="project" value="InterPro"/>
</dbReference>
<evidence type="ECO:0000256" key="6">
    <source>
        <dbReference type="SAM" id="Phobius"/>
    </source>
</evidence>
<keyword evidence="2" id="KW-1003">Cell membrane</keyword>
<protein>
    <submittedName>
        <fullName evidence="7">Uncharacterized protein</fullName>
    </submittedName>
</protein>
<evidence type="ECO:0000256" key="4">
    <source>
        <dbReference type="ARBA" id="ARBA00022989"/>
    </source>
</evidence>